<gene>
    <name evidence="1" type="ORF">V3I05_04560</name>
</gene>
<protein>
    <submittedName>
        <fullName evidence="1">Uncharacterized protein</fullName>
    </submittedName>
</protein>
<name>A0ABZ3F9R7_9HELI</name>
<dbReference type="RefSeq" id="WP_300446387.1">
    <property type="nucleotide sequence ID" value="NZ_CP145316.1"/>
</dbReference>
<proteinExistence type="predicted"/>
<sequence length="49" mass="5456">MLNVESANGRACLTNATSKKRQRQSYEIAMSEVWLGIFESIPEKARAVA</sequence>
<evidence type="ECO:0000313" key="2">
    <source>
        <dbReference type="Proteomes" id="UP001434737"/>
    </source>
</evidence>
<accession>A0ABZ3F9R7</accession>
<dbReference type="Proteomes" id="UP001434737">
    <property type="component" value="Chromosome"/>
</dbReference>
<organism evidence="1 2">
    <name type="scientific">Helicobacter mastomyrinus</name>
    <dbReference type="NCBI Taxonomy" id="287948"/>
    <lineage>
        <taxon>Bacteria</taxon>
        <taxon>Pseudomonadati</taxon>
        <taxon>Campylobacterota</taxon>
        <taxon>Epsilonproteobacteria</taxon>
        <taxon>Campylobacterales</taxon>
        <taxon>Helicobacteraceae</taxon>
        <taxon>Helicobacter</taxon>
    </lineage>
</organism>
<evidence type="ECO:0000313" key="1">
    <source>
        <dbReference type="EMBL" id="XAM18955.1"/>
    </source>
</evidence>
<keyword evidence="2" id="KW-1185">Reference proteome</keyword>
<dbReference type="EMBL" id="CP145316">
    <property type="protein sequence ID" value="XAM18955.1"/>
    <property type="molecule type" value="Genomic_DNA"/>
</dbReference>
<reference evidence="1 2" key="1">
    <citation type="submission" date="2024-02" db="EMBL/GenBank/DDBJ databases">
        <title>Genome and pathogenicity analysis of Helicobacter mastomyrinus isolated from mice.</title>
        <authorList>
            <person name="Zhu L."/>
        </authorList>
    </citation>
    <scope>NUCLEOTIDE SEQUENCE [LARGE SCALE GENOMIC DNA]</scope>
    <source>
        <strain evidence="1 2">Hm-17</strain>
    </source>
</reference>